<reference evidence="2 3" key="1">
    <citation type="submission" date="2020-12" db="EMBL/GenBank/DDBJ databases">
        <title>Bacterial novel species Pedobacter sp. SD-b isolated from soil.</title>
        <authorList>
            <person name="Jung H.-Y."/>
        </authorList>
    </citation>
    <scope>NUCLEOTIDE SEQUENCE [LARGE SCALE GENOMIC DNA]</scope>
    <source>
        <strain evidence="2 3">SD-b</strain>
    </source>
</reference>
<dbReference type="Gene3D" id="3.40.1360.10">
    <property type="match status" value="1"/>
</dbReference>
<gene>
    <name evidence="2" type="ORF">I5M32_11325</name>
</gene>
<keyword evidence="3" id="KW-1185">Reference proteome</keyword>
<accession>A0ABS1BKY1</accession>
<dbReference type="Gene3D" id="3.90.580.10">
    <property type="entry name" value="Zinc finger, CHC2-type domain"/>
    <property type="match status" value="1"/>
</dbReference>
<protein>
    <submittedName>
        <fullName evidence="2">Toprim domain-containing protein</fullName>
    </submittedName>
</protein>
<dbReference type="EMBL" id="JAEHFY010000014">
    <property type="protein sequence ID" value="MBK0383548.1"/>
    <property type="molecule type" value="Genomic_DNA"/>
</dbReference>
<comment type="caution">
    <text evidence="2">The sequence shown here is derived from an EMBL/GenBank/DDBJ whole genome shotgun (WGS) entry which is preliminary data.</text>
</comment>
<dbReference type="InterPro" id="IPR002694">
    <property type="entry name" value="Znf_CHC2"/>
</dbReference>
<evidence type="ECO:0000259" key="1">
    <source>
        <dbReference type="SMART" id="SM00400"/>
    </source>
</evidence>
<name>A0ABS1BKY1_9SPHI</name>
<proteinExistence type="predicted"/>
<dbReference type="Proteomes" id="UP000660024">
    <property type="component" value="Unassembled WGS sequence"/>
</dbReference>
<organism evidence="2 3">
    <name type="scientific">Pedobacter segetis</name>
    <dbReference type="NCBI Taxonomy" id="2793069"/>
    <lineage>
        <taxon>Bacteria</taxon>
        <taxon>Pseudomonadati</taxon>
        <taxon>Bacteroidota</taxon>
        <taxon>Sphingobacteriia</taxon>
        <taxon>Sphingobacteriales</taxon>
        <taxon>Sphingobacteriaceae</taxon>
        <taxon>Pedobacter</taxon>
    </lineage>
</organism>
<evidence type="ECO:0000313" key="3">
    <source>
        <dbReference type="Proteomes" id="UP000660024"/>
    </source>
</evidence>
<feature type="domain" description="Zinc finger CHC2-type" evidence="1">
    <location>
        <begin position="41"/>
        <end position="90"/>
    </location>
</feature>
<dbReference type="RefSeq" id="WP_200586351.1">
    <property type="nucleotide sequence ID" value="NZ_JAEHFY010000014.1"/>
</dbReference>
<dbReference type="InterPro" id="IPR036977">
    <property type="entry name" value="DNA_primase_Znf_CHC2"/>
</dbReference>
<dbReference type="SUPFAM" id="SSF57783">
    <property type="entry name" value="Zinc beta-ribbon"/>
    <property type="match status" value="1"/>
</dbReference>
<dbReference type="Pfam" id="PF01807">
    <property type="entry name" value="Zn_ribbon_DnaG"/>
    <property type="match status" value="1"/>
</dbReference>
<dbReference type="SMART" id="SM00400">
    <property type="entry name" value="ZnF_CHCC"/>
    <property type="match status" value="1"/>
</dbReference>
<evidence type="ECO:0000313" key="2">
    <source>
        <dbReference type="EMBL" id="MBK0383548.1"/>
    </source>
</evidence>
<sequence length="278" mass="31939">MIDQSILDQVKEKSISDYLQSKGVLKDAKRSTAKNSFFHSPFTDDRTASLNVNEHKNSFFDYSAQLGGDIIKLCMELERCEFKTAVEKLSGLNLSNVKPPEETFNELVITKTHELKNLHLEDYLHYERKINVSLCYSYIQEVHFHFSKNPEKKQYAVGFKNDKGGFDLRSKFSKVAKSPKWFTTINPGTKKVSVFEGFMDFLSAVTFWNMKPAHTVIILNGSAMIHFVDFMPYSDISFYGDNDTGGNKAFAQMPPHTKDKRGLFNGYNDFNEFLVKRI</sequence>